<comment type="caution">
    <text evidence="5">The sequence shown here is derived from an EMBL/GenBank/DDBJ whole genome shotgun (WGS) entry which is preliminary data.</text>
</comment>
<dbReference type="InterPro" id="IPR027806">
    <property type="entry name" value="HARBI1_dom"/>
</dbReference>
<feature type="domain" description="Reverse transcriptase" evidence="4">
    <location>
        <begin position="68"/>
        <end position="340"/>
    </location>
</feature>
<evidence type="ECO:0000256" key="3">
    <source>
        <dbReference type="SAM" id="MobiDB-lite"/>
    </source>
</evidence>
<dbReference type="PANTHER" id="PTHR19446">
    <property type="entry name" value="REVERSE TRANSCRIPTASES"/>
    <property type="match status" value="1"/>
</dbReference>
<dbReference type="SUPFAM" id="SSF56672">
    <property type="entry name" value="DNA/RNA polymerases"/>
    <property type="match status" value="1"/>
</dbReference>
<evidence type="ECO:0000313" key="5">
    <source>
        <dbReference type="EMBL" id="CAK1593741.1"/>
    </source>
</evidence>
<dbReference type="EMBL" id="CAVLGL010000089">
    <property type="protein sequence ID" value="CAK1593741.1"/>
    <property type="molecule type" value="Genomic_DNA"/>
</dbReference>
<keyword evidence="6" id="KW-1185">Reference proteome</keyword>
<dbReference type="InterPro" id="IPR043502">
    <property type="entry name" value="DNA/RNA_pol_sf"/>
</dbReference>
<dbReference type="PRINTS" id="PR02086">
    <property type="entry name" value="PUTNUCHARBI1"/>
</dbReference>
<dbReference type="AlphaFoldDB" id="A0AAV1LE02"/>
<evidence type="ECO:0000259" key="4">
    <source>
        <dbReference type="PROSITE" id="PS50878"/>
    </source>
</evidence>
<evidence type="ECO:0000256" key="2">
    <source>
        <dbReference type="ARBA" id="ARBA00022723"/>
    </source>
</evidence>
<reference evidence="5 6" key="1">
    <citation type="submission" date="2023-11" db="EMBL/GenBank/DDBJ databases">
        <authorList>
            <person name="Hedman E."/>
            <person name="Englund M."/>
            <person name="Stromberg M."/>
            <person name="Nyberg Akerstrom W."/>
            <person name="Nylinder S."/>
            <person name="Jareborg N."/>
            <person name="Kallberg Y."/>
            <person name="Kronander E."/>
        </authorList>
    </citation>
    <scope>NUCLEOTIDE SEQUENCE [LARGE SCALE GENOMIC DNA]</scope>
</reference>
<name>A0AAV1LE02_9NEOP</name>
<dbReference type="Pfam" id="PF13359">
    <property type="entry name" value="DDE_Tnp_4"/>
    <property type="match status" value="1"/>
</dbReference>
<organism evidence="5 6">
    <name type="scientific">Parnassius mnemosyne</name>
    <name type="common">clouded apollo</name>
    <dbReference type="NCBI Taxonomy" id="213953"/>
    <lineage>
        <taxon>Eukaryota</taxon>
        <taxon>Metazoa</taxon>
        <taxon>Ecdysozoa</taxon>
        <taxon>Arthropoda</taxon>
        <taxon>Hexapoda</taxon>
        <taxon>Insecta</taxon>
        <taxon>Pterygota</taxon>
        <taxon>Neoptera</taxon>
        <taxon>Endopterygota</taxon>
        <taxon>Lepidoptera</taxon>
        <taxon>Glossata</taxon>
        <taxon>Ditrysia</taxon>
        <taxon>Papilionoidea</taxon>
        <taxon>Papilionidae</taxon>
        <taxon>Parnassiinae</taxon>
        <taxon>Parnassini</taxon>
        <taxon>Parnassius</taxon>
        <taxon>Driopa</taxon>
    </lineage>
</organism>
<dbReference type="GO" id="GO:0046872">
    <property type="term" value="F:metal ion binding"/>
    <property type="evidence" value="ECO:0007669"/>
    <property type="project" value="UniProtKB-KW"/>
</dbReference>
<dbReference type="InterPro" id="IPR000477">
    <property type="entry name" value="RT_dom"/>
</dbReference>
<feature type="region of interest" description="Disordered" evidence="3">
    <location>
        <begin position="1"/>
        <end position="23"/>
    </location>
</feature>
<dbReference type="Proteomes" id="UP001314205">
    <property type="component" value="Unassembled WGS sequence"/>
</dbReference>
<accession>A0AAV1LE02</accession>
<dbReference type="CDD" id="cd01650">
    <property type="entry name" value="RT_nLTR_like"/>
    <property type="match status" value="1"/>
</dbReference>
<keyword evidence="2" id="KW-0479">Metal-binding</keyword>
<evidence type="ECO:0000256" key="1">
    <source>
        <dbReference type="ARBA" id="ARBA00001968"/>
    </source>
</evidence>
<comment type="cofactor">
    <cofactor evidence="1">
        <name>a divalent metal cation</name>
        <dbReference type="ChEBI" id="CHEBI:60240"/>
    </cofactor>
</comment>
<dbReference type="GO" id="GO:0071897">
    <property type="term" value="P:DNA biosynthetic process"/>
    <property type="evidence" value="ECO:0007669"/>
    <property type="project" value="UniProtKB-ARBA"/>
</dbReference>
<evidence type="ECO:0000313" key="6">
    <source>
        <dbReference type="Proteomes" id="UP001314205"/>
    </source>
</evidence>
<dbReference type="Pfam" id="PF00078">
    <property type="entry name" value="RVT_1"/>
    <property type="match status" value="1"/>
</dbReference>
<dbReference type="InterPro" id="IPR026103">
    <property type="entry name" value="HARBI1_animal"/>
</dbReference>
<proteinExistence type="predicted"/>
<gene>
    <name evidence="5" type="ORF">PARMNEM_LOCUS13486</name>
</gene>
<sequence>MAPPPAVPEADHQDDDDDIPEGTGVDLRVAVRRLKARNTAPGPDGLPGKAWVLASEALGPRLEGLLSACLERGQFPLRWKTGKLVLIRKPGRPADSPSAYRPVVLLDEVGKLFERVIANRLAEHLAGTGPDLAEHQFGFRKRRSTVDAIMRVRALTTGDAVARGGVVLAVSLDIANAFNSMPWSCIREALRYHRVPTYLRRIVGDYLTDRAVIYPGRNGEWNRREMSCGVPQGSVLGPPLWNIGYDWVLRADLPTGVSVVCYADDTLVLAQGGSYEAAAETMTRGVAIVVERIRQLGLEIQDDTADLHGVSQPVVSRTCKKVAEILSRKSREFIKMPTTLNEQQETIRKFRSIANFPTVIGAIDCTHIRVKKVNADGGQLYINRKGFSSINVQVVCDADLKIMDIVTRWRGSVHDSRIFRECRLKQRFEAGAFSGILLGDSGYPCTPYLFTPLLNPTTPQEERYNRSHIRTRNTVERCFGLWKQRFRCLLRGMFGDIETAKKTIVACAVLHNMAIDMREDVFSGERDSIEQYSSEPIVQRYIAPSIRGNIRRRQFIETHFQ</sequence>
<dbReference type="PROSITE" id="PS50878">
    <property type="entry name" value="RT_POL"/>
    <property type="match status" value="1"/>
</dbReference>
<protein>
    <recommendedName>
        <fullName evidence="4">Reverse transcriptase domain-containing protein</fullName>
    </recommendedName>
</protein>